<keyword evidence="5" id="KW-0963">Cytoplasm</keyword>
<keyword evidence="13" id="KW-1185">Reference proteome</keyword>
<comment type="subcellular location">
    <subcellularLocation>
        <location evidence="1">Cytoplasm</location>
    </subcellularLocation>
</comment>
<comment type="similarity">
    <text evidence="2">Belongs to the methyltransferase superfamily. L-isoaspartyl/D-aspartyl protein methyltransferase family.</text>
</comment>
<dbReference type="Pfam" id="PF01135">
    <property type="entry name" value="PCMT"/>
    <property type="match status" value="1"/>
</dbReference>
<dbReference type="SUPFAM" id="SSF53335">
    <property type="entry name" value="S-adenosyl-L-methionine-dependent methyltransferases"/>
    <property type="match status" value="1"/>
</dbReference>
<name>A0ABV8LI59_9ACTN</name>
<dbReference type="EMBL" id="JBHSAY010000005">
    <property type="protein sequence ID" value="MFC4130605.1"/>
    <property type="molecule type" value="Genomic_DNA"/>
</dbReference>
<evidence type="ECO:0000256" key="1">
    <source>
        <dbReference type="ARBA" id="ARBA00004496"/>
    </source>
</evidence>
<evidence type="ECO:0000256" key="5">
    <source>
        <dbReference type="ARBA" id="ARBA00022490"/>
    </source>
</evidence>
<evidence type="ECO:0000313" key="13">
    <source>
        <dbReference type="Proteomes" id="UP001595816"/>
    </source>
</evidence>
<evidence type="ECO:0000256" key="4">
    <source>
        <dbReference type="ARBA" id="ARBA00013346"/>
    </source>
</evidence>
<accession>A0ABV8LI59</accession>
<dbReference type="Proteomes" id="UP001595816">
    <property type="component" value="Unassembled WGS sequence"/>
</dbReference>
<dbReference type="PANTHER" id="PTHR11579">
    <property type="entry name" value="PROTEIN-L-ISOASPARTATE O-METHYLTRANSFERASE"/>
    <property type="match status" value="1"/>
</dbReference>
<dbReference type="Gene3D" id="3.40.50.150">
    <property type="entry name" value="Vaccinia Virus protein VP39"/>
    <property type="match status" value="1"/>
</dbReference>
<dbReference type="GO" id="GO:0008168">
    <property type="term" value="F:methyltransferase activity"/>
    <property type="evidence" value="ECO:0007669"/>
    <property type="project" value="UniProtKB-KW"/>
</dbReference>
<dbReference type="InterPro" id="IPR027573">
    <property type="entry name" value="Methyltran_FxLD"/>
</dbReference>
<evidence type="ECO:0000256" key="8">
    <source>
        <dbReference type="ARBA" id="ARBA00022691"/>
    </source>
</evidence>
<evidence type="ECO:0000256" key="9">
    <source>
        <dbReference type="ARBA" id="ARBA00030757"/>
    </source>
</evidence>
<reference evidence="13" key="1">
    <citation type="journal article" date="2019" name="Int. J. Syst. Evol. Microbiol.">
        <title>The Global Catalogue of Microorganisms (GCM) 10K type strain sequencing project: providing services to taxonomists for standard genome sequencing and annotation.</title>
        <authorList>
            <consortium name="The Broad Institute Genomics Platform"/>
            <consortium name="The Broad Institute Genome Sequencing Center for Infectious Disease"/>
            <person name="Wu L."/>
            <person name="Ma J."/>
        </authorList>
    </citation>
    <scope>NUCLEOTIDE SEQUENCE [LARGE SCALE GENOMIC DNA]</scope>
    <source>
        <strain evidence="13">CGMCC 4.7289</strain>
    </source>
</reference>
<evidence type="ECO:0000256" key="3">
    <source>
        <dbReference type="ARBA" id="ARBA00011890"/>
    </source>
</evidence>
<dbReference type="GO" id="GO:0032259">
    <property type="term" value="P:methylation"/>
    <property type="evidence" value="ECO:0007669"/>
    <property type="project" value="UniProtKB-KW"/>
</dbReference>
<dbReference type="InterPro" id="IPR000682">
    <property type="entry name" value="PCMT"/>
</dbReference>
<evidence type="ECO:0000256" key="2">
    <source>
        <dbReference type="ARBA" id="ARBA00005369"/>
    </source>
</evidence>
<keyword evidence="6 12" id="KW-0489">Methyltransferase</keyword>
<dbReference type="CDD" id="cd02440">
    <property type="entry name" value="AdoMet_MTases"/>
    <property type="match status" value="1"/>
</dbReference>
<evidence type="ECO:0000256" key="6">
    <source>
        <dbReference type="ARBA" id="ARBA00022603"/>
    </source>
</evidence>
<organism evidence="12 13">
    <name type="scientific">Hamadaea flava</name>
    <dbReference type="NCBI Taxonomy" id="1742688"/>
    <lineage>
        <taxon>Bacteria</taxon>
        <taxon>Bacillati</taxon>
        <taxon>Actinomycetota</taxon>
        <taxon>Actinomycetes</taxon>
        <taxon>Micromonosporales</taxon>
        <taxon>Micromonosporaceae</taxon>
        <taxon>Hamadaea</taxon>
    </lineage>
</organism>
<gene>
    <name evidence="12" type="primary">fxlM</name>
    <name evidence="12" type="ORF">ACFOZ4_08305</name>
</gene>
<dbReference type="NCBIfam" id="TIGR04364">
    <property type="entry name" value="methyltran_FxLD"/>
    <property type="match status" value="1"/>
</dbReference>
<dbReference type="RefSeq" id="WP_253763676.1">
    <property type="nucleotide sequence ID" value="NZ_JAMZDZ010000001.1"/>
</dbReference>
<comment type="caution">
    <text evidence="12">The sequence shown here is derived from an EMBL/GenBank/DDBJ whole genome shotgun (WGS) entry which is preliminary data.</text>
</comment>
<dbReference type="PANTHER" id="PTHR11579:SF0">
    <property type="entry name" value="PROTEIN-L-ISOASPARTATE(D-ASPARTATE) O-METHYLTRANSFERASE"/>
    <property type="match status" value="1"/>
</dbReference>
<evidence type="ECO:0000256" key="7">
    <source>
        <dbReference type="ARBA" id="ARBA00022679"/>
    </source>
</evidence>
<dbReference type="EC" id="2.1.1.77" evidence="3"/>
<keyword evidence="7" id="KW-0808">Transferase</keyword>
<proteinExistence type="inferred from homology"/>
<keyword evidence="8" id="KW-0949">S-adenosyl-L-methionine</keyword>
<sequence length="403" mass="42710">MIDTDRAAGARHALVAELRDRGKILSGAVERAFRRVPRERFMPGDTEFAMAYGYDNSVVIKRDGQGRALSSVSAAYIQAVMLEMAQLRPGMTVLEIGSGGLNAAYIAEVVGPEGRVVSIDIDPEVIDRAAVALDATGYSSRVHVLVADAQHGVPDEGPFDAIIVTVGAWDIAPVWLTQLRPEGMLVVPLVMNNVTRVIAFRRDGDHLASTATEVAGFVAMQGDGARADDLVELPDPTGGTVRLSFDSGAPSDLGQLSGVLAAGATESWSQVAIANGVSFADLHLWFAWFLGGFCRLSADDGTDVAASKRWLPFATVRGAGLAYLILRDAPGGAEFGARAYGRDGQLAADALNEQVQAWHRSGRHTTPTFAYRPNGRDASPIPADAAVMSKTHGVLTITWPTSS</sequence>
<evidence type="ECO:0000256" key="11">
    <source>
        <dbReference type="ARBA" id="ARBA00031350"/>
    </source>
</evidence>
<evidence type="ECO:0000256" key="10">
    <source>
        <dbReference type="ARBA" id="ARBA00031323"/>
    </source>
</evidence>
<dbReference type="InterPro" id="IPR029063">
    <property type="entry name" value="SAM-dependent_MTases_sf"/>
</dbReference>
<evidence type="ECO:0000313" key="12">
    <source>
        <dbReference type="EMBL" id="MFC4130605.1"/>
    </source>
</evidence>
<protein>
    <recommendedName>
        <fullName evidence="4">Protein-L-isoaspartate O-methyltransferase</fullName>
        <ecNumber evidence="3">2.1.1.77</ecNumber>
    </recommendedName>
    <alternativeName>
        <fullName evidence="11">L-isoaspartyl protein carboxyl methyltransferase</fullName>
    </alternativeName>
    <alternativeName>
        <fullName evidence="9">Protein L-isoaspartyl methyltransferase</fullName>
    </alternativeName>
    <alternativeName>
        <fullName evidence="10">Protein-beta-aspartate methyltransferase</fullName>
    </alternativeName>
</protein>